<dbReference type="EMBL" id="PQFF01000197">
    <property type="protein sequence ID" value="RHZ75576.1"/>
    <property type="molecule type" value="Genomic_DNA"/>
</dbReference>
<dbReference type="Proteomes" id="UP000266861">
    <property type="component" value="Unassembled WGS sequence"/>
</dbReference>
<sequence>MAFPKRTSPLILSGYLPVVAFNNENLYTIGGEWSKWQLWKKIKENNENDNHGKVKISFEFILTHLFNKAEKLVLSESNSNGIRC</sequence>
<name>A0A397IPC1_9GLOM</name>
<evidence type="ECO:0000313" key="1">
    <source>
        <dbReference type="EMBL" id="RHZ75576.1"/>
    </source>
</evidence>
<comment type="caution">
    <text evidence="1">The sequence shown here is derived from an EMBL/GenBank/DDBJ whole genome shotgun (WGS) entry which is preliminary data.</text>
</comment>
<keyword evidence="2" id="KW-1185">Reference proteome</keyword>
<dbReference type="AlphaFoldDB" id="A0A397IPC1"/>
<reference evidence="1 2" key="1">
    <citation type="submission" date="2018-08" db="EMBL/GenBank/DDBJ databases">
        <title>Genome and evolution of the arbuscular mycorrhizal fungus Diversispora epigaea (formerly Glomus versiforme) and its bacterial endosymbionts.</title>
        <authorList>
            <person name="Sun X."/>
            <person name="Fei Z."/>
            <person name="Harrison M."/>
        </authorList>
    </citation>
    <scope>NUCLEOTIDE SEQUENCE [LARGE SCALE GENOMIC DNA]</scope>
    <source>
        <strain evidence="1 2">IT104</strain>
    </source>
</reference>
<proteinExistence type="predicted"/>
<protein>
    <submittedName>
        <fullName evidence="1">Uncharacterized protein</fullName>
    </submittedName>
</protein>
<organism evidence="1 2">
    <name type="scientific">Diversispora epigaea</name>
    <dbReference type="NCBI Taxonomy" id="1348612"/>
    <lineage>
        <taxon>Eukaryota</taxon>
        <taxon>Fungi</taxon>
        <taxon>Fungi incertae sedis</taxon>
        <taxon>Mucoromycota</taxon>
        <taxon>Glomeromycotina</taxon>
        <taxon>Glomeromycetes</taxon>
        <taxon>Diversisporales</taxon>
        <taxon>Diversisporaceae</taxon>
        <taxon>Diversispora</taxon>
    </lineage>
</organism>
<gene>
    <name evidence="1" type="ORF">Glove_212g73</name>
</gene>
<accession>A0A397IPC1</accession>
<evidence type="ECO:0000313" key="2">
    <source>
        <dbReference type="Proteomes" id="UP000266861"/>
    </source>
</evidence>